<name>A0A1F5RIU9_9BACT</name>
<comment type="caution">
    <text evidence="1">The sequence shown here is derived from an EMBL/GenBank/DDBJ whole genome shotgun (WGS) entry which is preliminary data.</text>
</comment>
<evidence type="ECO:0000313" key="2">
    <source>
        <dbReference type="Proteomes" id="UP000177230"/>
    </source>
</evidence>
<reference evidence="1 2" key="1">
    <citation type="journal article" date="2016" name="Nat. Commun.">
        <title>Thousands of microbial genomes shed light on interconnected biogeochemical processes in an aquifer system.</title>
        <authorList>
            <person name="Anantharaman K."/>
            <person name="Brown C.T."/>
            <person name="Hug L.A."/>
            <person name="Sharon I."/>
            <person name="Castelle C.J."/>
            <person name="Probst A.J."/>
            <person name="Thomas B.C."/>
            <person name="Singh A."/>
            <person name="Wilkins M.J."/>
            <person name="Karaoz U."/>
            <person name="Brodie E.L."/>
            <person name="Williams K.H."/>
            <person name="Hubbard S.S."/>
            <person name="Banfield J.F."/>
        </authorList>
    </citation>
    <scope>NUCLEOTIDE SEQUENCE [LARGE SCALE GENOMIC DNA]</scope>
</reference>
<gene>
    <name evidence="1" type="ORF">A2024_10130</name>
</gene>
<proteinExistence type="predicted"/>
<dbReference type="EMBL" id="MFFM01000003">
    <property type="protein sequence ID" value="OGF14338.1"/>
    <property type="molecule type" value="Genomic_DNA"/>
</dbReference>
<protein>
    <recommendedName>
        <fullName evidence="3">Polymerase nucleotidyl transferase domain-containing protein</fullName>
    </recommendedName>
</protein>
<dbReference type="InterPro" id="IPR043519">
    <property type="entry name" value="NT_sf"/>
</dbReference>
<accession>A0A1F5RIU9</accession>
<evidence type="ECO:0000313" key="1">
    <source>
        <dbReference type="EMBL" id="OGF14338.1"/>
    </source>
</evidence>
<sequence length="255" mass="29961">MMAENKLQREQIIKAVVNALEPFSYVHALWQGGAAAFGRVDQWSDIDFMVIADWESIPRVFETVETAIEKLVGFDLIFDVPQPTSHGFFQKFYRLRQASPFLLIDLAVGDLEKPDKFLEPEIHGNPIVHFDRKNIIASQPLDREKFKQNMLMALERAKVRLDIFQLFFDKEYNRGNYLDAFDFYFNFALSGLLAVLRMKHSPYHYTFRSKYANYDLPPEVVKRLEELYFVKGPEDLKAKYRQVKEWFAKAVLEVE</sequence>
<dbReference type="SUPFAM" id="SSF81301">
    <property type="entry name" value="Nucleotidyltransferase"/>
    <property type="match status" value="1"/>
</dbReference>
<dbReference type="AlphaFoldDB" id="A0A1F5RIU9"/>
<dbReference type="Gene3D" id="3.30.460.10">
    <property type="entry name" value="Beta Polymerase, domain 2"/>
    <property type="match status" value="1"/>
</dbReference>
<dbReference type="Proteomes" id="UP000177230">
    <property type="component" value="Unassembled WGS sequence"/>
</dbReference>
<evidence type="ECO:0008006" key="3">
    <source>
        <dbReference type="Google" id="ProtNLM"/>
    </source>
</evidence>
<organism evidence="1 2">
    <name type="scientific">Candidatus Edwardsbacteria bacterium GWF2_54_11</name>
    <dbReference type="NCBI Taxonomy" id="1817851"/>
    <lineage>
        <taxon>Bacteria</taxon>
        <taxon>Candidatus Edwardsiibacteriota</taxon>
    </lineage>
</organism>